<evidence type="ECO:0008006" key="4">
    <source>
        <dbReference type="Google" id="ProtNLM"/>
    </source>
</evidence>
<keyword evidence="1" id="KW-0732">Signal</keyword>
<dbReference type="EMBL" id="CP065592">
    <property type="protein sequence ID" value="QPQ54882.1"/>
    <property type="molecule type" value="Genomic_DNA"/>
</dbReference>
<evidence type="ECO:0000256" key="1">
    <source>
        <dbReference type="SAM" id="SignalP"/>
    </source>
</evidence>
<dbReference type="AlphaFoldDB" id="A0A7T2GJ80"/>
<reference evidence="2 3" key="1">
    <citation type="submission" date="2020-11" db="EMBL/GenBank/DDBJ databases">
        <title>Genome seq and assembly of Sphingosinicella sp.</title>
        <authorList>
            <person name="Chhetri G."/>
        </authorList>
    </citation>
    <scope>NUCLEOTIDE SEQUENCE [LARGE SCALE GENOMIC DNA]</scope>
    <source>
        <strain evidence="2 3">UDD2</strain>
    </source>
</reference>
<dbReference type="KEGG" id="sflv:IC614_11270"/>
<keyword evidence="3" id="KW-1185">Reference proteome</keyword>
<accession>A0A7T2GJ80</accession>
<name>A0A7T2GJ80_9SPHN</name>
<feature type="signal peptide" evidence="1">
    <location>
        <begin position="1"/>
        <end position="16"/>
    </location>
</feature>
<dbReference type="RefSeq" id="WP_200971558.1">
    <property type="nucleotide sequence ID" value="NZ_CP065592.1"/>
</dbReference>
<proteinExistence type="predicted"/>
<evidence type="ECO:0000313" key="2">
    <source>
        <dbReference type="EMBL" id="QPQ54882.1"/>
    </source>
</evidence>
<evidence type="ECO:0000313" key="3">
    <source>
        <dbReference type="Proteomes" id="UP000594873"/>
    </source>
</evidence>
<sequence>MRIFPFLVLLSLSACAQPFEGRVASRLSEAGLSRPMAQCMAGRWTNRLTVFQLRRISSLADDLKEEGRSLTVRRFVDRVRQVDDPEIFEVVSASALACALK</sequence>
<dbReference type="Proteomes" id="UP000594873">
    <property type="component" value="Chromosome"/>
</dbReference>
<organism evidence="2 3">
    <name type="scientific">Allosphingosinicella flava</name>
    <dbReference type="NCBI Taxonomy" id="2771430"/>
    <lineage>
        <taxon>Bacteria</taxon>
        <taxon>Pseudomonadati</taxon>
        <taxon>Pseudomonadota</taxon>
        <taxon>Alphaproteobacteria</taxon>
        <taxon>Sphingomonadales</taxon>
        <taxon>Sphingomonadaceae</taxon>
        <taxon>Allosphingosinicella</taxon>
    </lineage>
</organism>
<gene>
    <name evidence="2" type="ORF">IC614_11270</name>
</gene>
<dbReference type="PROSITE" id="PS51257">
    <property type="entry name" value="PROKAR_LIPOPROTEIN"/>
    <property type="match status" value="1"/>
</dbReference>
<feature type="chain" id="PRO_5032595248" description="Lipoprotein" evidence="1">
    <location>
        <begin position="17"/>
        <end position="101"/>
    </location>
</feature>
<protein>
    <recommendedName>
        <fullName evidence="4">Lipoprotein</fullName>
    </recommendedName>
</protein>